<keyword evidence="1" id="KW-0472">Membrane</keyword>
<proteinExistence type="predicted"/>
<dbReference type="RefSeq" id="WP_344216670.1">
    <property type="nucleotide sequence ID" value="NZ_BAAAOS010000029.1"/>
</dbReference>
<evidence type="ECO:0000256" key="1">
    <source>
        <dbReference type="SAM" id="Phobius"/>
    </source>
</evidence>
<dbReference type="EMBL" id="BAAAOS010000029">
    <property type="protein sequence ID" value="GAA1585212.1"/>
    <property type="molecule type" value="Genomic_DNA"/>
</dbReference>
<dbReference type="Proteomes" id="UP001500393">
    <property type="component" value="Unassembled WGS sequence"/>
</dbReference>
<comment type="caution">
    <text evidence="2">The sequence shown here is derived from an EMBL/GenBank/DDBJ whole genome shotgun (WGS) entry which is preliminary data.</text>
</comment>
<organism evidence="2 3">
    <name type="scientific">Kribbella sancticallisti</name>
    <dbReference type="NCBI Taxonomy" id="460087"/>
    <lineage>
        <taxon>Bacteria</taxon>
        <taxon>Bacillati</taxon>
        <taxon>Actinomycetota</taxon>
        <taxon>Actinomycetes</taxon>
        <taxon>Propionibacteriales</taxon>
        <taxon>Kribbellaceae</taxon>
        <taxon>Kribbella</taxon>
    </lineage>
</organism>
<evidence type="ECO:0000313" key="2">
    <source>
        <dbReference type="EMBL" id="GAA1585212.1"/>
    </source>
</evidence>
<feature type="transmembrane region" description="Helical" evidence="1">
    <location>
        <begin position="52"/>
        <end position="71"/>
    </location>
</feature>
<protein>
    <submittedName>
        <fullName evidence="2">Uncharacterized protein</fullName>
    </submittedName>
</protein>
<reference evidence="2 3" key="1">
    <citation type="journal article" date="2019" name="Int. J. Syst. Evol. Microbiol.">
        <title>The Global Catalogue of Microorganisms (GCM) 10K type strain sequencing project: providing services to taxonomists for standard genome sequencing and annotation.</title>
        <authorList>
            <consortium name="The Broad Institute Genomics Platform"/>
            <consortium name="The Broad Institute Genome Sequencing Center for Infectious Disease"/>
            <person name="Wu L."/>
            <person name="Ma J."/>
        </authorList>
    </citation>
    <scope>NUCLEOTIDE SEQUENCE [LARGE SCALE GENOMIC DNA]</scope>
    <source>
        <strain evidence="2 3">JCM 14969</strain>
    </source>
</reference>
<keyword evidence="1" id="KW-1133">Transmembrane helix</keyword>
<evidence type="ECO:0000313" key="3">
    <source>
        <dbReference type="Proteomes" id="UP001500393"/>
    </source>
</evidence>
<accession>A0ABN2DUP2</accession>
<sequence length="263" mass="27900">MKPVDEFAELKALDPATDDIDPSSPRARATLERVLGSDPAYDVRPHRTRRRLVRGAVATAAVAIATLAVFVPRDSGPMPNGDMAFATWTAQPGGLSAKERADAVKACRKRSQGMGQDDQVNRAGTAIAERRGEWTLVILTGHDQFAATCWMSINSRNRLGGGFGNVDGPGRAAVGARELAPSLLGHIDIGFNGHVTSAVGRAGSDIVGLTYNSPTRGLVKASVQNGYFAFWVPGSEFDGSHPVPVRVMYRDGTSAAVKLSRGF</sequence>
<keyword evidence="1" id="KW-0812">Transmembrane</keyword>
<name>A0ABN2DUP2_9ACTN</name>
<gene>
    <name evidence="2" type="ORF">GCM10009789_43570</name>
</gene>
<keyword evidence="3" id="KW-1185">Reference proteome</keyword>